<dbReference type="Pfam" id="PF11604">
    <property type="entry name" value="CusF_Ec"/>
    <property type="match status" value="1"/>
</dbReference>
<dbReference type="AlphaFoldDB" id="Q3SNJ3"/>
<dbReference type="Proteomes" id="UP000002531">
    <property type="component" value="Chromosome"/>
</dbReference>
<sequence length="132" mass="14593">MRYRIFVWTIAATAVILDFGKAHAFSSGDGAAARARGTEFLLVQVHKAKNETRDRSDALFQAVGFVTAINPATGSLTINHEEIVGLMPPMEMVFQVEPPTLSEGVKPGDKVEFRIDGKTYRVRELKVIEQSE</sequence>
<dbReference type="OrthoDB" id="7371803at2"/>
<keyword evidence="1" id="KW-0732">Signal</keyword>
<protein>
    <recommendedName>
        <fullName evidence="4">Copper-binding protein</fullName>
    </recommendedName>
</protein>
<dbReference type="Gene3D" id="2.40.50.320">
    <property type="entry name" value="Copper binding periplasmic protein CusF"/>
    <property type="match status" value="1"/>
</dbReference>
<feature type="chain" id="PRO_5004229111" description="Copper-binding protein" evidence="1">
    <location>
        <begin position="25"/>
        <end position="132"/>
    </location>
</feature>
<dbReference type="EMBL" id="CP000115">
    <property type="protein sequence ID" value="ABA06148.1"/>
    <property type="molecule type" value="Genomic_DNA"/>
</dbReference>
<dbReference type="InterPro" id="IPR021647">
    <property type="entry name" value="CusF_Ec"/>
</dbReference>
<reference evidence="2 3" key="1">
    <citation type="journal article" date="2006" name="Appl. Environ. Microbiol.">
        <title>Genome sequence of the chemolithoautotrophic nitrite-oxidizing bacterium Nitrobacter winogradskyi Nb-255.</title>
        <authorList>
            <person name="Starkenburg S.R."/>
            <person name="Chain P.S."/>
            <person name="Sayavedra-Soto L.A."/>
            <person name="Hauser L."/>
            <person name="Land M.L."/>
            <person name="Larimer F.W."/>
            <person name="Malfatti S.A."/>
            <person name="Klotz M.G."/>
            <person name="Bottomley P.J."/>
            <person name="Arp D.J."/>
            <person name="Hickey W.J."/>
        </authorList>
    </citation>
    <scope>NUCLEOTIDE SEQUENCE [LARGE SCALE GENOMIC DNA]</scope>
    <source>
        <strain evidence="3">ATCC 25391 / DSM 10237 / CIP 104748 / NCIMB 11846 / Nb-255</strain>
    </source>
</reference>
<dbReference type="HOGENOM" id="CLU_1914866_0_0_5"/>
<evidence type="ECO:0000313" key="2">
    <source>
        <dbReference type="EMBL" id="ABA06148.1"/>
    </source>
</evidence>
<accession>Q3SNJ3</accession>
<organism evidence="2 3">
    <name type="scientific">Nitrobacter winogradskyi (strain ATCC 25391 / DSM 10237 / CIP 104748 / NCIMB 11846 / Nb-255)</name>
    <dbReference type="NCBI Taxonomy" id="323098"/>
    <lineage>
        <taxon>Bacteria</taxon>
        <taxon>Pseudomonadati</taxon>
        <taxon>Pseudomonadota</taxon>
        <taxon>Alphaproteobacteria</taxon>
        <taxon>Hyphomicrobiales</taxon>
        <taxon>Nitrobacteraceae</taxon>
        <taxon>Nitrobacter</taxon>
    </lineage>
</organism>
<dbReference type="KEGG" id="nwi:Nwi_2898"/>
<dbReference type="STRING" id="323098.Nwi_2898"/>
<evidence type="ECO:0000256" key="1">
    <source>
        <dbReference type="SAM" id="SignalP"/>
    </source>
</evidence>
<evidence type="ECO:0000313" key="3">
    <source>
        <dbReference type="Proteomes" id="UP000002531"/>
    </source>
</evidence>
<proteinExistence type="predicted"/>
<evidence type="ECO:0008006" key="4">
    <source>
        <dbReference type="Google" id="ProtNLM"/>
    </source>
</evidence>
<gene>
    <name evidence="2" type="ordered locus">Nwi_2898</name>
</gene>
<feature type="signal peptide" evidence="1">
    <location>
        <begin position="1"/>
        <end position="24"/>
    </location>
</feature>
<dbReference type="InterPro" id="IPR042230">
    <property type="entry name" value="CusF_sf"/>
</dbReference>
<keyword evidence="3" id="KW-1185">Reference proteome</keyword>
<dbReference type="RefSeq" id="WP_011316078.1">
    <property type="nucleotide sequence ID" value="NC_007406.1"/>
</dbReference>
<name>Q3SNJ3_NITWN</name>